<feature type="signal peptide" evidence="1">
    <location>
        <begin position="1"/>
        <end position="21"/>
    </location>
</feature>
<dbReference type="KEGG" id="bsa:Bacsa_1349"/>
<dbReference type="HOGENOM" id="CLU_629552_0_0_10"/>
<evidence type="ECO:0000313" key="3">
    <source>
        <dbReference type="Proteomes" id="UP000007486"/>
    </source>
</evidence>
<proteinExistence type="predicted"/>
<keyword evidence="1" id="KW-0732">Signal</keyword>
<protein>
    <submittedName>
        <fullName evidence="2">Uncharacterized protein</fullName>
    </submittedName>
</protein>
<name>F0R7X9_PHOSB</name>
<gene>
    <name evidence="2" type="ordered locus">Bacsa_1349</name>
</gene>
<dbReference type="STRING" id="667015.Bacsa_1349"/>
<dbReference type="Proteomes" id="UP000007486">
    <property type="component" value="Chromosome"/>
</dbReference>
<evidence type="ECO:0000313" key="2">
    <source>
        <dbReference type="EMBL" id="ADY35921.1"/>
    </source>
</evidence>
<dbReference type="OrthoDB" id="1029136at2"/>
<dbReference type="RefSeq" id="WP_013617353.1">
    <property type="nucleotide sequence ID" value="NC_015164.1"/>
</dbReference>
<evidence type="ECO:0000256" key="1">
    <source>
        <dbReference type="SAM" id="SignalP"/>
    </source>
</evidence>
<accession>F0R7X9</accession>
<dbReference type="AlphaFoldDB" id="F0R7X9"/>
<dbReference type="EMBL" id="CP002530">
    <property type="protein sequence ID" value="ADY35921.1"/>
    <property type="molecule type" value="Genomic_DNA"/>
</dbReference>
<organism evidence="2 3">
    <name type="scientific">Phocaeicola salanitronis (strain DSM 18170 / JCM 13657 / CCUG 60908 / BL78)</name>
    <name type="common">Bacteroides salanitronis</name>
    <dbReference type="NCBI Taxonomy" id="667015"/>
    <lineage>
        <taxon>Bacteria</taxon>
        <taxon>Pseudomonadati</taxon>
        <taxon>Bacteroidota</taxon>
        <taxon>Bacteroidia</taxon>
        <taxon>Bacteroidales</taxon>
        <taxon>Bacteroidaceae</taxon>
        <taxon>Phocaeicola</taxon>
    </lineage>
</organism>
<dbReference type="eggNOG" id="ENOG5030MB7">
    <property type="taxonomic scope" value="Bacteria"/>
</dbReference>
<keyword evidence="3" id="KW-1185">Reference proteome</keyword>
<feature type="chain" id="PRO_5003255685" evidence="1">
    <location>
        <begin position="22"/>
        <end position="435"/>
    </location>
</feature>
<reference evidence="2 3" key="1">
    <citation type="journal article" date="2011" name="Stand. Genomic Sci.">
        <title>Complete genome sequence of Bacteroides salanitronis type strain (BL78).</title>
        <authorList>
            <person name="Gronow S."/>
            <person name="Held B."/>
            <person name="Lucas S."/>
            <person name="Lapidus A."/>
            <person name="Del Rio T.G."/>
            <person name="Nolan M."/>
            <person name="Tice H."/>
            <person name="Deshpande S."/>
            <person name="Cheng J.F."/>
            <person name="Pitluck S."/>
            <person name="Liolios K."/>
            <person name="Pagani I."/>
            <person name="Ivanova N."/>
            <person name="Mavromatis K."/>
            <person name="Pati A."/>
            <person name="Tapia R."/>
            <person name="Han C."/>
            <person name="Goodwin L."/>
            <person name="Chen A."/>
            <person name="Palaniappan K."/>
            <person name="Land M."/>
            <person name="Hauser L."/>
            <person name="Chang Y.J."/>
            <person name="Jeffries C.D."/>
            <person name="Brambilla E.M."/>
            <person name="Rohde M."/>
            <person name="Goker M."/>
            <person name="Detter J.C."/>
            <person name="Woyke T."/>
            <person name="Bristow J."/>
            <person name="Markowitz V."/>
            <person name="Hugenholtz P."/>
            <person name="Kyrpides N.C."/>
            <person name="Klenk H.P."/>
            <person name="Eisen J.A."/>
        </authorList>
    </citation>
    <scope>NUCLEOTIDE SEQUENCE [LARGE SCALE GENOMIC DNA]</scope>
    <source>
        <strain evidence="2 3">DSM 18170</strain>
    </source>
</reference>
<sequence>MKTNRIYLSFILICCVTLLHAYPVETVVLQDGSVLEGYMSVQRPGKDIVFVAQKATIYVPSDKVVSIVRHETEVDKLSEQWKEWVKDNPNAVETLQGKKYLTLSDIVLEKTDANKDSVAMEHPRKIGANGTVWNVTPRKVRIVEKGAIVKYLDFAPNTYYLSWKDIRSIKRPVRGKTELSGTVDKIELHSDEILSGQIIEQVPGKFIRLLKDDGMVEVISSDKIVTQKKVKLNKTQRLIEQVPYIEILYAKPGKVVRGVLIEQNYGTKQTEGYVLFQQENDEILKCYSGDITEIRKEKNEAYAPLDDIIVRQDEFFVNRQKVNMMDVDERDSFLMLDVEGKPVVLKQDSIGGKLILETYDDMSNRECILLKLVQMKVKGKMRYVFTYEDLVQRSVRPSGVSVSANHTLKLEYPVSTGEYVIYKPQGKKVIWCKIE</sequence>